<protein>
    <submittedName>
        <fullName evidence="2">Uncharacterized protein</fullName>
    </submittedName>
</protein>
<evidence type="ECO:0000313" key="3">
    <source>
        <dbReference type="Proteomes" id="UP000824469"/>
    </source>
</evidence>
<proteinExistence type="predicted"/>
<feature type="region of interest" description="Disordered" evidence="1">
    <location>
        <begin position="159"/>
        <end position="184"/>
    </location>
</feature>
<dbReference type="AlphaFoldDB" id="A0AA38FBI5"/>
<organism evidence="2 3">
    <name type="scientific">Taxus chinensis</name>
    <name type="common">Chinese yew</name>
    <name type="synonym">Taxus wallichiana var. chinensis</name>
    <dbReference type="NCBI Taxonomy" id="29808"/>
    <lineage>
        <taxon>Eukaryota</taxon>
        <taxon>Viridiplantae</taxon>
        <taxon>Streptophyta</taxon>
        <taxon>Embryophyta</taxon>
        <taxon>Tracheophyta</taxon>
        <taxon>Spermatophyta</taxon>
        <taxon>Pinopsida</taxon>
        <taxon>Pinidae</taxon>
        <taxon>Conifers II</taxon>
        <taxon>Cupressales</taxon>
        <taxon>Taxaceae</taxon>
        <taxon>Taxus</taxon>
    </lineage>
</organism>
<reference evidence="2 3" key="1">
    <citation type="journal article" date="2021" name="Nat. Plants">
        <title>The Taxus genome provides insights into paclitaxel biosynthesis.</title>
        <authorList>
            <person name="Xiong X."/>
            <person name="Gou J."/>
            <person name="Liao Q."/>
            <person name="Li Y."/>
            <person name="Zhou Q."/>
            <person name="Bi G."/>
            <person name="Li C."/>
            <person name="Du R."/>
            <person name="Wang X."/>
            <person name="Sun T."/>
            <person name="Guo L."/>
            <person name="Liang H."/>
            <person name="Lu P."/>
            <person name="Wu Y."/>
            <person name="Zhang Z."/>
            <person name="Ro D.K."/>
            <person name="Shang Y."/>
            <person name="Huang S."/>
            <person name="Yan J."/>
        </authorList>
    </citation>
    <scope>NUCLEOTIDE SEQUENCE [LARGE SCALE GENOMIC DNA]</scope>
    <source>
        <strain evidence="2">Ta-2019</strain>
    </source>
</reference>
<dbReference type="EMBL" id="JAHRHJ020000011">
    <property type="protein sequence ID" value="KAH9295825.1"/>
    <property type="molecule type" value="Genomic_DNA"/>
</dbReference>
<sequence length="554" mass="63287">MANIHFDDVRVERFALGQERLANKMAQLIHAMQNLNGEGSSSKANNNIQPPRIVSDSSSRSFWPTFLPRKEVIPVVETQHSVGHNIAASYEEYRALPAEIRDALSLAEFIGVNKGRARQGPRSQAPQKDLQHAWRKEEEKNFQIAMAEQEEKSGLQVMEREQPMEESTMPKENGKDVPAKEEKDSPLVIRQEEEIIKQEQKKTNMQREGKDSLTINDVLLISNDCMWRQDGEGKSDLQEVHEAEIRDDPVERHALQKEASPDTHVGFQSAGIYISATNGKQFNLLHHPHTMYLQGFDHHENYSNKDERMKGTKGKKDLFQEAPNHLLSILKIEPRKEEFNLHSYDNDQLAGIFKTTAHKRQVEGVHDFGKDHEEAPCTCQQNMDEVKVGRASLVEYEEISTMLHSAKEDEQVEDNPRYDIENYISVFWSLPMSLPYLCHHGQLVEKNEPMSSLMLHSIMGGHHGQHSGHGDKVKNTLSGDFYVNCNEDTDLVLGVPWLHSLGKFTQDYQIMELRLKLDGQEVVLPSMTHGIPQVATAKRRGRNFWKKARHMGNT</sequence>
<name>A0AA38FBI5_TAXCH</name>
<dbReference type="Proteomes" id="UP000824469">
    <property type="component" value="Unassembled WGS sequence"/>
</dbReference>
<comment type="caution">
    <text evidence="2">The sequence shown here is derived from an EMBL/GenBank/DDBJ whole genome shotgun (WGS) entry which is preliminary data.</text>
</comment>
<accession>A0AA38FBI5</accession>
<evidence type="ECO:0000256" key="1">
    <source>
        <dbReference type="SAM" id="MobiDB-lite"/>
    </source>
</evidence>
<keyword evidence="3" id="KW-1185">Reference proteome</keyword>
<gene>
    <name evidence="2" type="ORF">KI387_039413</name>
</gene>
<evidence type="ECO:0000313" key="2">
    <source>
        <dbReference type="EMBL" id="KAH9295825.1"/>
    </source>
</evidence>